<protein>
    <submittedName>
        <fullName evidence="1">Uncharacterized protein</fullName>
    </submittedName>
</protein>
<comment type="caution">
    <text evidence="1">The sequence shown here is derived from an EMBL/GenBank/DDBJ whole genome shotgun (WGS) entry which is preliminary data.</text>
</comment>
<proteinExistence type="predicted"/>
<sequence>MLKLLDTLEEFLIHCQENQINPRYALYCLNQGIEDPENMKRIDQKRYLGGHMLGYILWNSARVSNWQCTFPEKDRYLHQVNTMPEQYNKWLYDYVGNNKRETI</sequence>
<evidence type="ECO:0000313" key="1">
    <source>
        <dbReference type="EMBL" id="NDU95783.1"/>
    </source>
</evidence>
<dbReference type="AlphaFoldDB" id="A0A6L9LAE5"/>
<organism evidence="1 2">
    <name type="scientific">Spirosoma terrae</name>
    <dbReference type="NCBI Taxonomy" id="1968276"/>
    <lineage>
        <taxon>Bacteria</taxon>
        <taxon>Pseudomonadati</taxon>
        <taxon>Bacteroidota</taxon>
        <taxon>Cytophagia</taxon>
        <taxon>Cytophagales</taxon>
        <taxon>Cytophagaceae</taxon>
        <taxon>Spirosoma</taxon>
    </lineage>
</organism>
<keyword evidence="2" id="KW-1185">Reference proteome</keyword>
<gene>
    <name evidence="1" type="ORF">GK108_12940</name>
</gene>
<reference evidence="1 2" key="1">
    <citation type="submission" date="2020-02" db="EMBL/GenBank/DDBJ databases">
        <title>Draft genome sequence of two Spirosoma agri KCTC 52727 and Spirosoma terrae KCTC 52035.</title>
        <authorList>
            <person name="Rojas J."/>
            <person name="Ambika Manirajan B."/>
            <person name="Suarez C."/>
            <person name="Ratering S."/>
            <person name="Schnell S."/>
        </authorList>
    </citation>
    <scope>NUCLEOTIDE SEQUENCE [LARGE SCALE GENOMIC DNA]</scope>
    <source>
        <strain evidence="1 2">KCTC 52035</strain>
    </source>
</reference>
<dbReference type="Proteomes" id="UP000474175">
    <property type="component" value="Unassembled WGS sequence"/>
</dbReference>
<name>A0A6L9LAE5_9BACT</name>
<accession>A0A6L9LAE5</accession>
<dbReference type="RefSeq" id="WP_163948472.1">
    <property type="nucleotide sequence ID" value="NZ_JAAFZH010000004.1"/>
</dbReference>
<dbReference type="EMBL" id="JAAFZH010000004">
    <property type="protein sequence ID" value="NDU95783.1"/>
    <property type="molecule type" value="Genomic_DNA"/>
</dbReference>
<evidence type="ECO:0000313" key="2">
    <source>
        <dbReference type="Proteomes" id="UP000474175"/>
    </source>
</evidence>